<dbReference type="Pfam" id="PF02519">
    <property type="entry name" value="Auxin_inducible"/>
    <property type="match status" value="1"/>
</dbReference>
<keyword evidence="3" id="KW-1185">Reference proteome</keyword>
<dbReference type="Proteomes" id="UP001630127">
    <property type="component" value="Unassembled WGS sequence"/>
</dbReference>
<gene>
    <name evidence="2" type="ORF">ACH5RR_021982</name>
</gene>
<sequence length="99" mass="11121">MTIRVSGALSPKQIFNRLALTGKPALSNTIEVPKGFLAVYVGEFQKKRYLIPVSFVNKPQFQQLLHLSEAEFGFRHPMGGLTIHCREDTFLNITSGLCR</sequence>
<evidence type="ECO:0008006" key="4">
    <source>
        <dbReference type="Google" id="ProtNLM"/>
    </source>
</evidence>
<evidence type="ECO:0000313" key="3">
    <source>
        <dbReference type="Proteomes" id="UP001630127"/>
    </source>
</evidence>
<evidence type="ECO:0000313" key="2">
    <source>
        <dbReference type="EMBL" id="KAL3515080.1"/>
    </source>
</evidence>
<organism evidence="2 3">
    <name type="scientific">Cinchona calisaya</name>
    <dbReference type="NCBI Taxonomy" id="153742"/>
    <lineage>
        <taxon>Eukaryota</taxon>
        <taxon>Viridiplantae</taxon>
        <taxon>Streptophyta</taxon>
        <taxon>Embryophyta</taxon>
        <taxon>Tracheophyta</taxon>
        <taxon>Spermatophyta</taxon>
        <taxon>Magnoliopsida</taxon>
        <taxon>eudicotyledons</taxon>
        <taxon>Gunneridae</taxon>
        <taxon>Pentapetalae</taxon>
        <taxon>asterids</taxon>
        <taxon>lamiids</taxon>
        <taxon>Gentianales</taxon>
        <taxon>Rubiaceae</taxon>
        <taxon>Cinchonoideae</taxon>
        <taxon>Cinchoneae</taxon>
        <taxon>Cinchona</taxon>
    </lineage>
</organism>
<comment type="similarity">
    <text evidence="1">Belongs to the ARG7 family.</text>
</comment>
<accession>A0ABD2Z9T5</accession>
<reference evidence="2 3" key="1">
    <citation type="submission" date="2024-11" db="EMBL/GenBank/DDBJ databases">
        <title>A near-complete genome assembly of Cinchona calisaya.</title>
        <authorList>
            <person name="Lian D.C."/>
            <person name="Zhao X.W."/>
            <person name="Wei L."/>
        </authorList>
    </citation>
    <scope>NUCLEOTIDE SEQUENCE [LARGE SCALE GENOMIC DNA]</scope>
    <source>
        <tissue evidence="2">Nenye</tissue>
    </source>
</reference>
<name>A0ABD2Z9T5_9GENT</name>
<dbReference type="PANTHER" id="PTHR31929">
    <property type="entry name" value="SAUR-LIKE AUXIN-RESPONSIVE PROTEIN FAMILY-RELATED"/>
    <property type="match status" value="1"/>
</dbReference>
<proteinExistence type="inferred from homology"/>
<dbReference type="InterPro" id="IPR003676">
    <property type="entry name" value="SAUR_fam"/>
</dbReference>
<dbReference type="EMBL" id="JBJUIK010000010">
    <property type="protein sequence ID" value="KAL3515080.1"/>
    <property type="molecule type" value="Genomic_DNA"/>
</dbReference>
<comment type="caution">
    <text evidence="2">The sequence shown here is derived from an EMBL/GenBank/DDBJ whole genome shotgun (WGS) entry which is preliminary data.</text>
</comment>
<evidence type="ECO:0000256" key="1">
    <source>
        <dbReference type="ARBA" id="ARBA00006974"/>
    </source>
</evidence>
<dbReference type="AlphaFoldDB" id="A0ABD2Z9T5"/>
<protein>
    <recommendedName>
        <fullName evidence="4">Small auxin up regulated protein</fullName>
    </recommendedName>
</protein>